<evidence type="ECO:0000256" key="1">
    <source>
        <dbReference type="SAM" id="MobiDB-lite"/>
    </source>
</evidence>
<dbReference type="AlphaFoldDB" id="A0A3A5K266"/>
<accession>A0A3A5K266</accession>
<dbReference type="EMBL" id="QZWZ01000104">
    <property type="protein sequence ID" value="RJT22290.1"/>
    <property type="molecule type" value="Genomic_DNA"/>
</dbReference>
<name>A0A3A5K266_9HYPH</name>
<dbReference type="Proteomes" id="UP000272706">
    <property type="component" value="Unassembled WGS sequence"/>
</dbReference>
<comment type="caution">
    <text evidence="2">The sequence shown here is derived from an EMBL/GenBank/DDBJ whole genome shotgun (WGS) entry which is preliminary data.</text>
</comment>
<proteinExistence type="predicted"/>
<reference evidence="2 3" key="1">
    <citation type="submission" date="2018-09" db="EMBL/GenBank/DDBJ databases">
        <title>Mesorhizobium carmichaelinearum sp. nov. isolated from Carmichaelinea spp. root nodules in New Zealand.</title>
        <authorList>
            <person name="De Meyer S.E."/>
        </authorList>
    </citation>
    <scope>NUCLEOTIDE SEQUENCE [LARGE SCALE GENOMIC DNA]</scope>
    <source>
        <strain evidence="2 3">ICMP19557</strain>
    </source>
</reference>
<evidence type="ECO:0000313" key="2">
    <source>
        <dbReference type="EMBL" id="RJT22290.1"/>
    </source>
</evidence>
<feature type="region of interest" description="Disordered" evidence="1">
    <location>
        <begin position="68"/>
        <end position="108"/>
    </location>
</feature>
<evidence type="ECO:0000313" key="3">
    <source>
        <dbReference type="Proteomes" id="UP000272706"/>
    </source>
</evidence>
<keyword evidence="3" id="KW-1185">Reference proteome</keyword>
<organism evidence="2 3">
    <name type="scientific">Mesorhizobium waimense</name>
    <dbReference type="NCBI Taxonomy" id="1300307"/>
    <lineage>
        <taxon>Bacteria</taxon>
        <taxon>Pseudomonadati</taxon>
        <taxon>Pseudomonadota</taxon>
        <taxon>Alphaproteobacteria</taxon>
        <taxon>Hyphomicrobiales</taxon>
        <taxon>Phyllobacteriaceae</taxon>
        <taxon>Mesorhizobium</taxon>
    </lineage>
</organism>
<gene>
    <name evidence="2" type="ORF">D3227_39440</name>
</gene>
<sequence>MRQQRPFVVEIKQKRELVKRPQSIWAGIDLAITNDIAEAKAEAIAEAPIFPCEDIRSRPMAAIDEASDAKEVTTPDVSLPKPPTVGEAPILEASNAPTEGRRTRKKKRWQTDVLLRRGERWKRRLPWVLRQGRAEREVNCTGIETALVENCP</sequence>
<protein>
    <submittedName>
        <fullName evidence="2">Uncharacterized protein</fullName>
    </submittedName>
</protein>